<dbReference type="RefSeq" id="YP_010006726.1">
    <property type="nucleotide sequence ID" value="NC_053306.1"/>
</dbReference>
<dbReference type="GeneID" id="63038436"/>
<evidence type="ECO:0000256" key="2">
    <source>
        <dbReference type="ARBA" id="ARBA00022980"/>
    </source>
</evidence>
<dbReference type="SUPFAM" id="SSF53137">
    <property type="entry name" value="Translational machinery components"/>
    <property type="match status" value="1"/>
</dbReference>
<dbReference type="InterPro" id="IPR001971">
    <property type="entry name" value="Ribosomal_uS11"/>
</dbReference>
<evidence type="ECO:0000256" key="3">
    <source>
        <dbReference type="ARBA" id="ARBA00023274"/>
    </source>
</evidence>
<evidence type="ECO:0000256" key="1">
    <source>
        <dbReference type="ARBA" id="ARBA00006194"/>
    </source>
</evidence>
<keyword evidence="3 4" id="KW-0687">Ribonucleoprotein</keyword>
<dbReference type="GO" id="GO:0009507">
    <property type="term" value="C:chloroplast"/>
    <property type="evidence" value="ECO:0007669"/>
    <property type="project" value="UniProtKB-SubCell"/>
</dbReference>
<comment type="similarity">
    <text evidence="1 4 5">Belongs to the universal ribosomal protein uS11 family.</text>
</comment>
<dbReference type="NCBIfam" id="NF003698">
    <property type="entry name" value="PRK05309.1"/>
    <property type="match status" value="1"/>
</dbReference>
<protein>
    <recommendedName>
        <fullName evidence="4">Small ribosomal subunit protein uS11c</fullName>
    </recommendedName>
</protein>
<keyword evidence="4" id="KW-0699">rRNA-binding</keyword>
<evidence type="ECO:0000313" key="6">
    <source>
        <dbReference type="EMBL" id="QNR05493.1"/>
    </source>
</evidence>
<geneLocation type="chloroplast" evidence="6"/>
<dbReference type="GO" id="GO:0006412">
    <property type="term" value="P:translation"/>
    <property type="evidence" value="ECO:0007669"/>
    <property type="project" value="UniProtKB-UniRule"/>
</dbReference>
<dbReference type="Gene3D" id="3.30.420.80">
    <property type="entry name" value="Ribosomal protein S11"/>
    <property type="match status" value="1"/>
</dbReference>
<dbReference type="GO" id="GO:0003735">
    <property type="term" value="F:structural constituent of ribosome"/>
    <property type="evidence" value="ECO:0007669"/>
    <property type="project" value="InterPro"/>
</dbReference>
<dbReference type="InterPro" id="IPR018102">
    <property type="entry name" value="Ribosomal_uS11_CS"/>
</dbReference>
<evidence type="ECO:0000256" key="5">
    <source>
        <dbReference type="RuleBase" id="RU003629"/>
    </source>
</evidence>
<dbReference type="GO" id="GO:0019843">
    <property type="term" value="F:rRNA binding"/>
    <property type="evidence" value="ECO:0007669"/>
    <property type="project" value="UniProtKB-UniRule"/>
</dbReference>
<keyword evidence="6" id="KW-0934">Plastid</keyword>
<accession>A0A7H0TWU1</accession>
<name>A0A7H0TWU1_9ROSI</name>
<evidence type="ECO:0000256" key="4">
    <source>
        <dbReference type="HAMAP-Rule" id="MF_01310"/>
    </source>
</evidence>
<keyword evidence="4" id="KW-0694">RNA-binding</keyword>
<dbReference type="InterPro" id="IPR036967">
    <property type="entry name" value="Ribosomal_uS11_sf"/>
</dbReference>
<proteinExistence type="inferred from homology"/>
<reference evidence="6" key="1">
    <citation type="journal article" date="2020" name="Genome Biol. Evol.">
        <title>A repertory of rearrangements and the loss of an inverted repeat region in Passiflora chloroplast genomes.</title>
        <authorList>
            <person name="Cauz-Santos L.A."/>
            <person name="da Costa Z.P."/>
            <person name="Callot C."/>
            <person name="Cauet S."/>
            <person name="Zucchi M.I."/>
            <person name="Berges H."/>
            <person name="van den Berg C."/>
            <person name="Vieira M.L.C."/>
        </authorList>
    </citation>
    <scope>NUCLEOTIDE SEQUENCE</scope>
</reference>
<dbReference type="PROSITE" id="PS00054">
    <property type="entry name" value="RIBOSOMAL_S11"/>
    <property type="match status" value="1"/>
</dbReference>
<dbReference type="Pfam" id="PF00411">
    <property type="entry name" value="Ribosomal_S11"/>
    <property type="match status" value="1"/>
</dbReference>
<dbReference type="PANTHER" id="PTHR11759">
    <property type="entry name" value="40S RIBOSOMAL PROTEIN S14/30S RIBOSOMAL PROTEIN S11"/>
    <property type="match status" value="1"/>
</dbReference>
<dbReference type="EMBL" id="MT525871">
    <property type="protein sequence ID" value="QNR05493.1"/>
    <property type="molecule type" value="Genomic_DNA"/>
</dbReference>
<comment type="subunit">
    <text evidence="4">Part of the 30S ribosomal subunit.</text>
</comment>
<organism evidence="6">
    <name type="scientific">Passiflora cerradensis</name>
    <dbReference type="NCBI Taxonomy" id="1052166"/>
    <lineage>
        <taxon>Eukaryota</taxon>
        <taxon>Viridiplantae</taxon>
        <taxon>Streptophyta</taxon>
        <taxon>Embryophyta</taxon>
        <taxon>Tracheophyta</taxon>
        <taxon>Spermatophyta</taxon>
        <taxon>Magnoliopsida</taxon>
        <taxon>eudicotyledons</taxon>
        <taxon>Gunneridae</taxon>
        <taxon>Pentapetalae</taxon>
        <taxon>rosids</taxon>
        <taxon>fabids</taxon>
        <taxon>Malpighiales</taxon>
        <taxon>Passifloraceae</taxon>
        <taxon>Passiflora</taxon>
    </lineage>
</organism>
<comment type="subcellular location">
    <subcellularLocation>
        <location evidence="4">Plastid</location>
        <location evidence="4">Chloroplast</location>
    </subcellularLocation>
</comment>
<dbReference type="PIRSF" id="PIRSF002131">
    <property type="entry name" value="Ribosomal_S11"/>
    <property type="match status" value="1"/>
</dbReference>
<keyword evidence="2 4" id="KW-0689">Ribosomal protein</keyword>
<dbReference type="AlphaFoldDB" id="A0A7H0TWU1"/>
<dbReference type="GO" id="GO:0005840">
    <property type="term" value="C:ribosome"/>
    <property type="evidence" value="ECO:0007669"/>
    <property type="project" value="UniProtKB-KW"/>
</dbReference>
<gene>
    <name evidence="4 6" type="primary">rps11</name>
</gene>
<dbReference type="HAMAP" id="MF_01310">
    <property type="entry name" value="Ribosomal_uS11"/>
    <property type="match status" value="1"/>
</dbReference>
<sequence length="140" mass="16074">MVKKKVKFRTRIVWRKTRRIRKYTYKIPKGVVHIQAGFRNTIITVTDERDRVIYWSSGGTCGFKRRKKRTAFAAQTIAADASRIAIGQGMRKVKVLIKGGGLGRDAALRAIRKSGIRINFIRDVTPMPHNGCRPPRKRRL</sequence>
<keyword evidence="6" id="KW-0150">Chloroplast</keyword>
<dbReference type="GO" id="GO:1990904">
    <property type="term" value="C:ribonucleoprotein complex"/>
    <property type="evidence" value="ECO:0007669"/>
    <property type="project" value="UniProtKB-KW"/>
</dbReference>